<dbReference type="Proteomes" id="UP001314170">
    <property type="component" value="Unassembled WGS sequence"/>
</dbReference>
<proteinExistence type="predicted"/>
<dbReference type="EMBL" id="CAWUPB010001010">
    <property type="protein sequence ID" value="CAK7337163.1"/>
    <property type="molecule type" value="Genomic_DNA"/>
</dbReference>
<dbReference type="AlphaFoldDB" id="A0AAV1RN78"/>
<sequence>MGDGKKVEKWPLIKPKKNLRSTRLKDTDLFTNSWHNALGGNDVVANMVCDCSNGFNNGDITNAISGSSST</sequence>
<evidence type="ECO:0000313" key="2">
    <source>
        <dbReference type="Proteomes" id="UP001314170"/>
    </source>
</evidence>
<reference evidence="1 2" key="1">
    <citation type="submission" date="2024-01" db="EMBL/GenBank/DDBJ databases">
        <authorList>
            <person name="Waweru B."/>
        </authorList>
    </citation>
    <scope>NUCLEOTIDE SEQUENCE [LARGE SCALE GENOMIC DNA]</scope>
</reference>
<protein>
    <submittedName>
        <fullName evidence="1">Uncharacterized protein</fullName>
    </submittedName>
</protein>
<gene>
    <name evidence="1" type="ORF">DCAF_LOCUS12190</name>
</gene>
<name>A0AAV1RN78_9ROSI</name>
<keyword evidence="2" id="KW-1185">Reference proteome</keyword>
<accession>A0AAV1RN78</accession>
<evidence type="ECO:0000313" key="1">
    <source>
        <dbReference type="EMBL" id="CAK7337163.1"/>
    </source>
</evidence>
<comment type="caution">
    <text evidence="1">The sequence shown here is derived from an EMBL/GenBank/DDBJ whole genome shotgun (WGS) entry which is preliminary data.</text>
</comment>
<organism evidence="1 2">
    <name type="scientific">Dovyalis caffra</name>
    <dbReference type="NCBI Taxonomy" id="77055"/>
    <lineage>
        <taxon>Eukaryota</taxon>
        <taxon>Viridiplantae</taxon>
        <taxon>Streptophyta</taxon>
        <taxon>Embryophyta</taxon>
        <taxon>Tracheophyta</taxon>
        <taxon>Spermatophyta</taxon>
        <taxon>Magnoliopsida</taxon>
        <taxon>eudicotyledons</taxon>
        <taxon>Gunneridae</taxon>
        <taxon>Pentapetalae</taxon>
        <taxon>rosids</taxon>
        <taxon>fabids</taxon>
        <taxon>Malpighiales</taxon>
        <taxon>Salicaceae</taxon>
        <taxon>Flacourtieae</taxon>
        <taxon>Dovyalis</taxon>
    </lineage>
</organism>